<reference evidence="1 2" key="1">
    <citation type="submission" date="2021-06" db="EMBL/GenBank/DDBJ databases">
        <authorList>
            <person name="Kallberg Y."/>
            <person name="Tangrot J."/>
            <person name="Rosling A."/>
        </authorList>
    </citation>
    <scope>NUCLEOTIDE SEQUENCE [LARGE SCALE GENOMIC DNA]</scope>
    <source>
        <strain evidence="1 2">120-4 pot B 10/14</strain>
    </source>
</reference>
<proteinExistence type="predicted"/>
<sequence length="194" mass="22479">DLESVHHKIVLLVESQAREIHTVISSQHIRVQHVHRSFFFEPLLYHVSVFALNKIHDILIKVLSATPDSPLKPCTVDPSHHVEFLKPTNLVNNDHTNLELLLQSLTERYQFWLPYQQASIYSQIEELVSTLPIMLENPITKKPQERPVGTGNKNKKTTQRDLFAFEHVEKWSRQHGTCHQPGHNSRTCLNTDFV</sequence>
<accession>A0ABN7WN66</accession>
<evidence type="ECO:0000313" key="2">
    <source>
        <dbReference type="Proteomes" id="UP000789901"/>
    </source>
</evidence>
<name>A0ABN7WN66_GIGMA</name>
<gene>
    <name evidence="1" type="ORF">GMARGA_LOCUS33082</name>
</gene>
<comment type="caution">
    <text evidence="1">The sequence shown here is derived from an EMBL/GenBank/DDBJ whole genome shotgun (WGS) entry which is preliminary data.</text>
</comment>
<feature type="non-terminal residue" evidence="1">
    <location>
        <position position="1"/>
    </location>
</feature>
<dbReference type="EMBL" id="CAJVQB010053816">
    <property type="protein sequence ID" value="CAG8836540.1"/>
    <property type="molecule type" value="Genomic_DNA"/>
</dbReference>
<dbReference type="Proteomes" id="UP000789901">
    <property type="component" value="Unassembled WGS sequence"/>
</dbReference>
<protein>
    <submittedName>
        <fullName evidence="1">3008_t:CDS:1</fullName>
    </submittedName>
</protein>
<keyword evidence="2" id="KW-1185">Reference proteome</keyword>
<organism evidence="1 2">
    <name type="scientific">Gigaspora margarita</name>
    <dbReference type="NCBI Taxonomy" id="4874"/>
    <lineage>
        <taxon>Eukaryota</taxon>
        <taxon>Fungi</taxon>
        <taxon>Fungi incertae sedis</taxon>
        <taxon>Mucoromycota</taxon>
        <taxon>Glomeromycotina</taxon>
        <taxon>Glomeromycetes</taxon>
        <taxon>Diversisporales</taxon>
        <taxon>Gigasporaceae</taxon>
        <taxon>Gigaspora</taxon>
    </lineage>
</organism>
<feature type="non-terminal residue" evidence="1">
    <location>
        <position position="194"/>
    </location>
</feature>
<evidence type="ECO:0000313" key="1">
    <source>
        <dbReference type="EMBL" id="CAG8836540.1"/>
    </source>
</evidence>